<name>A0ABS5TRT0_9ACTN</name>
<dbReference type="Proteomes" id="UP001197247">
    <property type="component" value="Unassembled WGS sequence"/>
</dbReference>
<dbReference type="EMBL" id="JAHBAY010000017">
    <property type="protein sequence ID" value="MBT0773498.1"/>
    <property type="molecule type" value="Genomic_DNA"/>
</dbReference>
<organism evidence="1 2">
    <name type="scientific">Kineosporia corallincola</name>
    <dbReference type="NCBI Taxonomy" id="2835133"/>
    <lineage>
        <taxon>Bacteria</taxon>
        <taxon>Bacillati</taxon>
        <taxon>Actinomycetota</taxon>
        <taxon>Actinomycetes</taxon>
        <taxon>Kineosporiales</taxon>
        <taxon>Kineosporiaceae</taxon>
        <taxon>Kineosporia</taxon>
    </lineage>
</organism>
<protein>
    <recommendedName>
        <fullName evidence="3">Beta-galactosidase</fullName>
    </recommendedName>
</protein>
<dbReference type="SUPFAM" id="SSF52317">
    <property type="entry name" value="Class I glutamine amidotransferase-like"/>
    <property type="match status" value="1"/>
</dbReference>
<sequence>MPADPSGTRPFLSLWFGNFFEPFHSDAQAVRDGVAAAAGLGFTSINLDSKAWEDFFARYRGEPASQYVGMQEMMMAEAARHGMDFTCLAIYLCGDNLYPAIRDVPPVRGEEPVLPDGRPMGTYLYGSPRAQATMVEHVRGLLRLYGEGMHRAADGRTVVQTMFDPIARPSFDAAGRARYLDWLEKRYDGDIGLLNRRYGVECERFGDLTPQQYWLRPQELTWVSCARPTRDDFDRRTTDFHRWVDNQTHLAEVLVDHFAVMRGHWDDLGVFAEPVLHQWGYFFNPPGVSDWQTGQRALDVYRIAPHVDGVLFMAAPLNAENRPDASVLGVEGSIARNANGHGDFTAGLYLGRHVNEDVYAVVPPAEAIATQVAAGARRLHVYGWSGLDDGGVMYRADGMFTASLRAGNRWAAEVIPLLTGARPRQVALLFPAETSLLEPLEVDEGGRHRMDLLGWYQQFTDLGWHVDVLHPDQVVAGGLDDYRHLVIPANPLYDLGQNAGLEHAVRVFAERGGSVFHGPGCRVAARAFGITEQEVDFDCLAWEEEVIPHGWSTVSPDGGEPLATYIGSGRAALTRTTVGEGRVYSFGFEYGYAYSRRSMPIVPPGYGRREMHPVVLLRRTPVEALAGVAPGAVLPPVRGVEAARFGNRVVVVNHRSGPVDISGVPAARAIHLLPTAPGWLAAHSAVLLELE</sequence>
<dbReference type="Gene3D" id="3.40.50.880">
    <property type="match status" value="1"/>
</dbReference>
<accession>A0ABS5TRT0</accession>
<evidence type="ECO:0008006" key="3">
    <source>
        <dbReference type="Google" id="ProtNLM"/>
    </source>
</evidence>
<dbReference type="CDD" id="cd03143">
    <property type="entry name" value="A4_beta-galactosidase_middle_domain"/>
    <property type="match status" value="1"/>
</dbReference>
<evidence type="ECO:0000313" key="2">
    <source>
        <dbReference type="Proteomes" id="UP001197247"/>
    </source>
</evidence>
<gene>
    <name evidence="1" type="ORF">KIH74_31415</name>
</gene>
<proteinExistence type="predicted"/>
<keyword evidence="2" id="KW-1185">Reference proteome</keyword>
<dbReference type="RefSeq" id="WP_214160039.1">
    <property type="nucleotide sequence ID" value="NZ_JAHBAY010000017.1"/>
</dbReference>
<evidence type="ECO:0000313" key="1">
    <source>
        <dbReference type="EMBL" id="MBT0773498.1"/>
    </source>
</evidence>
<reference evidence="1 2" key="1">
    <citation type="submission" date="2021-05" db="EMBL/GenBank/DDBJ databases">
        <title>Kineosporia and Streptomyces sp. nov. two new marine actinobacteria isolated from Coral.</title>
        <authorList>
            <person name="Buangrab K."/>
            <person name="Sutthacheep M."/>
            <person name="Yeemin T."/>
            <person name="Harunari E."/>
            <person name="Igarashi Y."/>
            <person name="Kanchanasin P."/>
            <person name="Tanasupawat S."/>
            <person name="Phongsopitanun W."/>
        </authorList>
    </citation>
    <scope>NUCLEOTIDE SEQUENCE [LARGE SCALE GENOMIC DNA]</scope>
    <source>
        <strain evidence="1 2">J2-2</strain>
    </source>
</reference>
<dbReference type="Gene3D" id="3.20.20.80">
    <property type="entry name" value="Glycosidases"/>
    <property type="match status" value="1"/>
</dbReference>
<dbReference type="InterPro" id="IPR029062">
    <property type="entry name" value="Class_I_gatase-like"/>
</dbReference>
<comment type="caution">
    <text evidence="1">The sequence shown here is derived from an EMBL/GenBank/DDBJ whole genome shotgun (WGS) entry which is preliminary data.</text>
</comment>